<evidence type="ECO:0000313" key="9">
    <source>
        <dbReference type="EMBL" id="EMS60385.1"/>
    </source>
</evidence>
<feature type="compositionally biased region" description="Basic and acidic residues" evidence="8">
    <location>
        <begin position="765"/>
        <end position="785"/>
    </location>
</feature>
<feature type="compositionally biased region" description="Polar residues" evidence="8">
    <location>
        <begin position="507"/>
        <end position="530"/>
    </location>
</feature>
<dbReference type="SMART" id="SM00490">
    <property type="entry name" value="HELICc"/>
    <property type="match status" value="1"/>
</dbReference>
<dbReference type="SUPFAM" id="SSF52540">
    <property type="entry name" value="P-loop containing nucleoside triphosphate hydrolases"/>
    <property type="match status" value="1"/>
</dbReference>
<dbReference type="Pfam" id="PF07717">
    <property type="entry name" value="OB_NTP_bind"/>
    <property type="match status" value="1"/>
</dbReference>
<dbReference type="OMA" id="YVEDEMD"/>
<dbReference type="GO" id="GO:0005524">
    <property type="term" value="F:ATP binding"/>
    <property type="evidence" value="ECO:0007669"/>
    <property type="project" value="UniProtKB-KW"/>
</dbReference>
<comment type="catalytic activity">
    <reaction evidence="7">
        <text>ATP + H2O = ADP + phosphate + H(+)</text>
        <dbReference type="Rhea" id="RHEA:13065"/>
        <dbReference type="ChEBI" id="CHEBI:15377"/>
        <dbReference type="ChEBI" id="CHEBI:15378"/>
        <dbReference type="ChEBI" id="CHEBI:30616"/>
        <dbReference type="ChEBI" id="CHEBI:43474"/>
        <dbReference type="ChEBI" id="CHEBI:456216"/>
        <dbReference type="EC" id="3.6.4.13"/>
    </reaction>
</comment>
<dbReference type="PROSITE" id="PS00690">
    <property type="entry name" value="DEAH_ATP_HELICASE"/>
    <property type="match status" value="1"/>
</dbReference>
<evidence type="ECO:0000256" key="5">
    <source>
        <dbReference type="ARBA" id="ARBA00022806"/>
    </source>
</evidence>
<evidence type="ECO:0000256" key="4">
    <source>
        <dbReference type="ARBA" id="ARBA00022801"/>
    </source>
</evidence>
<dbReference type="FunFam" id="3.40.50.300:FF:000637">
    <property type="entry name" value="ATP-dependent RNA helicase DHX37/DHR1"/>
    <property type="match status" value="1"/>
</dbReference>
<dbReference type="PROSITE" id="PS51192">
    <property type="entry name" value="HELICASE_ATP_BIND_1"/>
    <property type="match status" value="1"/>
</dbReference>
<dbReference type="GO" id="GO:0003723">
    <property type="term" value="F:RNA binding"/>
    <property type="evidence" value="ECO:0007669"/>
    <property type="project" value="TreeGrafter"/>
</dbReference>
<reference evidence="9" key="1">
    <citation type="journal article" date="2013" name="Nature">
        <title>Draft genome of the wheat A-genome progenitor Triticum urartu.</title>
        <authorList>
            <person name="Ling H.Q."/>
            <person name="Zhao S."/>
            <person name="Liu D."/>
            <person name="Wang J."/>
            <person name="Sun H."/>
            <person name="Zhang C."/>
            <person name="Fan H."/>
            <person name="Li D."/>
            <person name="Dong L."/>
            <person name="Tao Y."/>
            <person name="Gao C."/>
            <person name="Wu H."/>
            <person name="Li Y."/>
            <person name="Cui Y."/>
            <person name="Guo X."/>
            <person name="Zheng S."/>
            <person name="Wang B."/>
            <person name="Yu K."/>
            <person name="Liang Q."/>
            <person name="Yang W."/>
            <person name="Lou X."/>
            <person name="Chen J."/>
            <person name="Feng M."/>
            <person name="Jian J."/>
            <person name="Zhang X."/>
            <person name="Luo G."/>
            <person name="Jiang Y."/>
            <person name="Liu J."/>
            <person name="Wang Z."/>
            <person name="Sha Y."/>
            <person name="Zhang B."/>
            <person name="Wu H."/>
            <person name="Tang D."/>
            <person name="Shen Q."/>
            <person name="Xue P."/>
            <person name="Zou S."/>
            <person name="Wang X."/>
            <person name="Liu X."/>
            <person name="Wang F."/>
            <person name="Yang Y."/>
            <person name="An X."/>
            <person name="Dong Z."/>
            <person name="Zhang K."/>
            <person name="Zhang X."/>
            <person name="Luo M.C."/>
            <person name="Dvorak J."/>
            <person name="Tong Y."/>
            <person name="Wang J."/>
            <person name="Yang H."/>
            <person name="Li Z."/>
            <person name="Wang D."/>
            <person name="Zhang A."/>
            <person name="Wang J."/>
        </authorList>
    </citation>
    <scope>NUCLEOTIDE SEQUENCE</scope>
</reference>
<dbReference type="Pfam" id="PF04408">
    <property type="entry name" value="WHD_HA2"/>
    <property type="match status" value="1"/>
</dbReference>
<dbReference type="Pfam" id="PF21010">
    <property type="entry name" value="HA2_C"/>
    <property type="match status" value="1"/>
</dbReference>
<dbReference type="InterPro" id="IPR001650">
    <property type="entry name" value="Helicase_C-like"/>
</dbReference>
<dbReference type="GO" id="GO:0005730">
    <property type="term" value="C:nucleolus"/>
    <property type="evidence" value="ECO:0007669"/>
    <property type="project" value="TreeGrafter"/>
</dbReference>
<evidence type="ECO:0000256" key="2">
    <source>
        <dbReference type="ARBA" id="ARBA00012552"/>
    </source>
</evidence>
<dbReference type="PANTHER" id="PTHR18934">
    <property type="entry name" value="ATP-DEPENDENT RNA HELICASE"/>
    <property type="match status" value="1"/>
</dbReference>
<dbReference type="InterPro" id="IPR014001">
    <property type="entry name" value="Helicase_ATP-bd"/>
</dbReference>
<feature type="compositionally biased region" description="Acidic residues" evidence="8">
    <location>
        <begin position="437"/>
        <end position="460"/>
    </location>
</feature>
<dbReference type="Pfam" id="PF23362">
    <property type="entry name" value="DHX37_C"/>
    <property type="match status" value="1"/>
</dbReference>
<dbReference type="InterPro" id="IPR011709">
    <property type="entry name" value="DEAD-box_helicase_OB_fold"/>
</dbReference>
<evidence type="ECO:0000256" key="7">
    <source>
        <dbReference type="ARBA" id="ARBA00047984"/>
    </source>
</evidence>
<feature type="region of interest" description="Disordered" evidence="8">
    <location>
        <begin position="764"/>
        <end position="787"/>
    </location>
</feature>
<dbReference type="eggNOG" id="KOG0926">
    <property type="taxonomic scope" value="Eukaryota"/>
</dbReference>
<comment type="similarity">
    <text evidence="1">Belongs to the DEAD box helicase family. DEAH subfamily.</text>
</comment>
<sequence>MEEDSNALILPCKRKNKTQGIGKAATMKEKFRRAVQFSKHGLDVPEELLLFKKHCDRKGVPGDSEAVPEVSPVKFIKAAKLDHPGSERKNHEKDSMEPMMDLGVSILEQKTEGTNDDAGISVRQIILGQKTEETNDDADILAHQPIQSPVQNCSAAEIDLQDKELQQSEAALQECFNPPIVVPVSRPQEVEKARRDLPIIMMEQEIMEAIYENSVVILCGETGCGKTTQVPQFLYEAGFGTSNRAGRKGMIGITQPRRVAVLATSKRVAYELGLKLGKELPFKKIIFEAVSYVTRLKLLITRLTDLLQSDILLKHYSVIILDEAHERSLNTDILIGMLCRIIKLRKAYKKVLSIHKSLPPGGILVFVTGQREVDYLCKKLQRASKGQIGKKPERVGDECGSRPEIDEKEIFEAYDIDRTEAEHQEDMFSSYVEDEMDDGLNVDSSDAETESETDTDSDEDSAAHETTEDGPVSSFLKHAESSSVLKASFKAISGISGESEAAEESSNVTIAEKSNPSNPSFSKRTEPTSVSHGRLRVLPLYAMQPASQQLRVFRDIPEEERLVVVATNVAETSLTIPGITYVVDTGKEKVKNYDHATGMASYEVQWISKVSASQRAGRAGRTGPGHCYRLYSGAAYGKDDLFPEFSEPEIKKMPVDGLVLMLKFMKIDKVENFPFPTPPNDESLVEAKRCLKTLEALDSKEKLTSMGKAMAQYPMSPRHSRLLLTIIKILKSQQGYARSNFILGYATAAASALSYANPFLIQGDTSRESNQDGPDPEHKDQDERRRQKKLKAMVREARKDFSIPSSDALTISHALRSFECSRNPVEFCREYSLHLKTMEEMSKLRKQLLRLIFHHSKFCDEFSWNYGGSEDVEQAWRSETDKKPMLNEEELLGQGICAGWADRVAKKINTFSGLSKEDRKVRAGRYQSCILDDTIYLHRSSSVAQTPPEFVVYSELLNTKRLYMHGVTSVKPGWLFKYASSLCTFSAPLEDPKPYYEPQNDQVYCYVSPIFSRHNWQLPLHSLPIEDPTRRLQVFAWALLKGDVLPCLRVVQKFLALSPSAVLEPASQRRVGDLLSRMKMGGKLKDSRRALRDAWRGDPDFLYPEIQAWIQDKYQSQFEAIWEQMHQEVWLEGHELFPKRFKKVEG</sequence>
<accession>M8A6R1</accession>
<dbReference type="InterPro" id="IPR048333">
    <property type="entry name" value="HA2_WH"/>
</dbReference>
<evidence type="ECO:0000256" key="8">
    <source>
        <dbReference type="SAM" id="MobiDB-lite"/>
    </source>
</evidence>
<dbReference type="InterPro" id="IPR027417">
    <property type="entry name" value="P-loop_NTPase"/>
</dbReference>
<protein>
    <recommendedName>
        <fullName evidence="2">RNA helicase</fullName>
        <ecNumber evidence="2">3.6.4.13</ecNumber>
    </recommendedName>
</protein>
<dbReference type="Gene3D" id="1.20.120.1080">
    <property type="match status" value="1"/>
</dbReference>
<dbReference type="PANTHER" id="PTHR18934:SF99">
    <property type="entry name" value="ATP-DEPENDENT RNA HELICASE DHX37-RELATED"/>
    <property type="match status" value="1"/>
</dbReference>
<evidence type="ECO:0000256" key="3">
    <source>
        <dbReference type="ARBA" id="ARBA00022741"/>
    </source>
</evidence>
<gene>
    <name evidence="9" type="ORF">TRIUR3_26651</name>
</gene>
<dbReference type="EC" id="3.6.4.13" evidence="2"/>
<keyword evidence="4" id="KW-0378">Hydrolase</keyword>
<feature type="region of interest" description="Disordered" evidence="8">
    <location>
        <begin position="437"/>
        <end position="475"/>
    </location>
</feature>
<dbReference type="AlphaFoldDB" id="M8A6R1"/>
<dbReference type="SMART" id="SM00487">
    <property type="entry name" value="DEXDc"/>
    <property type="match status" value="1"/>
</dbReference>
<evidence type="ECO:0000256" key="6">
    <source>
        <dbReference type="ARBA" id="ARBA00022840"/>
    </source>
</evidence>
<dbReference type="InterPro" id="IPR007502">
    <property type="entry name" value="Helicase-assoc_dom"/>
</dbReference>
<keyword evidence="6" id="KW-0067">ATP-binding</keyword>
<organism evidence="9">
    <name type="scientific">Triticum urartu</name>
    <name type="common">Red wild einkorn</name>
    <name type="synonym">Crithodium urartu</name>
    <dbReference type="NCBI Taxonomy" id="4572"/>
    <lineage>
        <taxon>Eukaryota</taxon>
        <taxon>Viridiplantae</taxon>
        <taxon>Streptophyta</taxon>
        <taxon>Embryophyta</taxon>
        <taxon>Tracheophyta</taxon>
        <taxon>Spermatophyta</taxon>
        <taxon>Magnoliopsida</taxon>
        <taxon>Liliopsida</taxon>
        <taxon>Poales</taxon>
        <taxon>Poaceae</taxon>
        <taxon>BOP clade</taxon>
        <taxon>Pooideae</taxon>
        <taxon>Triticodae</taxon>
        <taxon>Triticeae</taxon>
        <taxon>Triticinae</taxon>
        <taxon>Triticum</taxon>
    </lineage>
</organism>
<dbReference type="GO" id="GO:0016787">
    <property type="term" value="F:hydrolase activity"/>
    <property type="evidence" value="ECO:0007669"/>
    <property type="project" value="UniProtKB-KW"/>
</dbReference>
<feature type="region of interest" description="Disordered" evidence="8">
    <location>
        <begin position="497"/>
        <end position="530"/>
    </location>
</feature>
<dbReference type="Gene3D" id="3.40.50.300">
    <property type="entry name" value="P-loop containing nucleotide triphosphate hydrolases"/>
    <property type="match status" value="2"/>
</dbReference>
<dbReference type="InterPro" id="IPR056371">
    <property type="entry name" value="DHX37-like_C"/>
</dbReference>
<keyword evidence="3" id="KW-0547">Nucleotide-binding</keyword>
<dbReference type="STRING" id="4572.M8A6R1"/>
<dbReference type="PROSITE" id="PS51194">
    <property type="entry name" value="HELICASE_CTER"/>
    <property type="match status" value="1"/>
</dbReference>
<proteinExistence type="inferred from homology"/>
<dbReference type="FunFam" id="1.20.120.1080:FF:000021">
    <property type="entry name" value="ATP-dependent RNA helicase DEAH13"/>
    <property type="match status" value="1"/>
</dbReference>
<dbReference type="GO" id="GO:0003724">
    <property type="term" value="F:RNA helicase activity"/>
    <property type="evidence" value="ECO:0007669"/>
    <property type="project" value="UniProtKB-EC"/>
</dbReference>
<dbReference type="EMBL" id="KD109962">
    <property type="protein sequence ID" value="EMS60385.1"/>
    <property type="molecule type" value="Genomic_DNA"/>
</dbReference>
<keyword evidence="5 9" id="KW-0347">Helicase</keyword>
<dbReference type="Pfam" id="PF00271">
    <property type="entry name" value="Helicase_C"/>
    <property type="match status" value="1"/>
</dbReference>
<dbReference type="SMART" id="SM00847">
    <property type="entry name" value="HA2"/>
    <property type="match status" value="1"/>
</dbReference>
<dbReference type="CDD" id="cd18791">
    <property type="entry name" value="SF2_C_RHA"/>
    <property type="match status" value="1"/>
</dbReference>
<evidence type="ECO:0000256" key="1">
    <source>
        <dbReference type="ARBA" id="ARBA00008792"/>
    </source>
</evidence>
<dbReference type="InterPro" id="IPR002464">
    <property type="entry name" value="DNA/RNA_helicase_DEAH_CS"/>
</dbReference>
<name>M8A6R1_TRIUA</name>
<dbReference type="GO" id="GO:0000462">
    <property type="term" value="P:maturation of SSU-rRNA from tricistronic rRNA transcript (SSU-rRNA, 5.8S rRNA, LSU-rRNA)"/>
    <property type="evidence" value="ECO:0007669"/>
    <property type="project" value="TreeGrafter"/>
</dbReference>